<sequence>MEKKRPFPLSYESDGLMGKKTKKQSGHTKKEKNERDFFNTTPASE</sequence>
<organism evidence="2 3">
    <name type="scientific">Parageobacillus caldoxylosilyticus NBRC 107762</name>
    <dbReference type="NCBI Taxonomy" id="1220594"/>
    <lineage>
        <taxon>Bacteria</taxon>
        <taxon>Bacillati</taxon>
        <taxon>Bacillota</taxon>
        <taxon>Bacilli</taxon>
        <taxon>Bacillales</taxon>
        <taxon>Anoxybacillaceae</taxon>
        <taxon>Saccharococcus</taxon>
    </lineage>
</organism>
<feature type="region of interest" description="Disordered" evidence="1">
    <location>
        <begin position="1"/>
        <end position="45"/>
    </location>
</feature>
<evidence type="ECO:0000313" key="2">
    <source>
        <dbReference type="EMBL" id="GAJ40061.1"/>
    </source>
</evidence>
<dbReference type="RefSeq" id="WP_169735607.1">
    <property type="nucleotide sequence ID" value="NZ_BAWO01000031.1"/>
</dbReference>
<reference evidence="2 3" key="1">
    <citation type="submission" date="2014-04" db="EMBL/GenBank/DDBJ databases">
        <title>Whole genome shotgun sequence of Geobacillus caldoxylosilyticus NBRC 107762.</title>
        <authorList>
            <person name="Hosoyama A."/>
            <person name="Hosoyama Y."/>
            <person name="Katano-Makiyama Y."/>
            <person name="Tsuchikane K."/>
            <person name="Ohji S."/>
            <person name="Ichikawa N."/>
            <person name="Yamazoe A."/>
            <person name="Fujita N."/>
        </authorList>
    </citation>
    <scope>NUCLEOTIDE SEQUENCE [LARGE SCALE GENOMIC DNA]</scope>
    <source>
        <strain evidence="2 3">NBRC 107762</strain>
    </source>
</reference>
<dbReference type="Proteomes" id="UP000023561">
    <property type="component" value="Unassembled WGS sequence"/>
</dbReference>
<protein>
    <submittedName>
        <fullName evidence="2">Uncharacterized protein</fullName>
    </submittedName>
</protein>
<feature type="compositionally biased region" description="Basic residues" evidence="1">
    <location>
        <begin position="19"/>
        <end position="30"/>
    </location>
</feature>
<keyword evidence="3" id="KW-1185">Reference proteome</keyword>
<evidence type="ECO:0000313" key="3">
    <source>
        <dbReference type="Proteomes" id="UP000023561"/>
    </source>
</evidence>
<dbReference type="EMBL" id="BAWO01000031">
    <property type="protein sequence ID" value="GAJ40061.1"/>
    <property type="molecule type" value="Genomic_DNA"/>
</dbReference>
<evidence type="ECO:0000256" key="1">
    <source>
        <dbReference type="SAM" id="MobiDB-lite"/>
    </source>
</evidence>
<proteinExistence type="predicted"/>
<accession>A0A023DGC9</accession>
<gene>
    <name evidence="2" type="ORF">GCA01S_031_00670</name>
</gene>
<name>A0A023DGC9_9BACL</name>
<comment type="caution">
    <text evidence="2">The sequence shown here is derived from an EMBL/GenBank/DDBJ whole genome shotgun (WGS) entry which is preliminary data.</text>
</comment>
<dbReference type="AlphaFoldDB" id="A0A023DGC9"/>